<feature type="non-terminal residue" evidence="1">
    <location>
        <position position="63"/>
    </location>
</feature>
<evidence type="ECO:0000313" key="2">
    <source>
        <dbReference type="Proteomes" id="UP001140066"/>
    </source>
</evidence>
<evidence type="ECO:0000313" key="1">
    <source>
        <dbReference type="EMBL" id="KAJ2766854.1"/>
    </source>
</evidence>
<gene>
    <name evidence="1" type="ORF">GGI18_005921</name>
</gene>
<comment type="caution">
    <text evidence="1">The sequence shown here is derived from an EMBL/GenBank/DDBJ whole genome shotgun (WGS) entry which is preliminary data.</text>
</comment>
<organism evidence="1 2">
    <name type="scientific">Coemansia linderi</name>
    <dbReference type="NCBI Taxonomy" id="2663919"/>
    <lineage>
        <taxon>Eukaryota</taxon>
        <taxon>Fungi</taxon>
        <taxon>Fungi incertae sedis</taxon>
        <taxon>Zoopagomycota</taxon>
        <taxon>Kickxellomycotina</taxon>
        <taxon>Kickxellomycetes</taxon>
        <taxon>Kickxellales</taxon>
        <taxon>Kickxellaceae</taxon>
        <taxon>Coemansia</taxon>
    </lineage>
</organism>
<proteinExistence type="predicted"/>
<name>A0ACC1JT83_9FUNG</name>
<protein>
    <submittedName>
        <fullName evidence="1">Uncharacterized protein</fullName>
    </submittedName>
</protein>
<accession>A0ACC1JT83</accession>
<reference evidence="1" key="1">
    <citation type="submission" date="2022-07" db="EMBL/GenBank/DDBJ databases">
        <title>Phylogenomic reconstructions and comparative analyses of Kickxellomycotina fungi.</title>
        <authorList>
            <person name="Reynolds N.K."/>
            <person name="Stajich J.E."/>
            <person name="Barry K."/>
            <person name="Grigoriev I.V."/>
            <person name="Crous P."/>
            <person name="Smith M.E."/>
        </authorList>
    </citation>
    <scope>NUCLEOTIDE SEQUENCE</scope>
    <source>
        <strain evidence="1">BCRC 34191</strain>
    </source>
</reference>
<dbReference type="EMBL" id="JANBUK010003594">
    <property type="protein sequence ID" value="KAJ2766854.1"/>
    <property type="molecule type" value="Genomic_DNA"/>
</dbReference>
<keyword evidence="2" id="KW-1185">Reference proteome</keyword>
<sequence length="63" mass="6665">GLSPRTALGPTPNPMRHRSRRPLSAIPFVTAPPTSPALSSPRLLALAKRLCACLSNSIDFTAL</sequence>
<dbReference type="Proteomes" id="UP001140066">
    <property type="component" value="Unassembled WGS sequence"/>
</dbReference>
<feature type="non-terminal residue" evidence="1">
    <location>
        <position position="1"/>
    </location>
</feature>